<gene>
    <name evidence="3" type="primary">dadA_2</name>
    <name evidence="3" type="ORF">LAL4801_05655</name>
</gene>
<sequence length="413" mass="44187">MSKGHVHVVGAGIVGLATAASLVQRGYGVTVLDREGPAAGASQGNAAAIAWTDVAPLASPGLWKQAFKWMLDPLGPLSVRPAYALKILPWMLRFMAASNPAKVAQSTKALADLNGGALPAWEALWRTTGTHNQVRRDGCLELFDTVQSLEASRAGWAEQRDYGIKVEELDASAIRDLEPDLSSRVVGGALVPDWVQVDEPKVLCLSVAEWLSSQGVKFEVGEVSRLQPNDKGCDVILKDGSTIAAERLVIACGAWSKTLAAQLGDQIPLDTERGYNITIPNPGVNVNRMIMLSGHGFVLSRLSSGLRVGGAVEFGGLDLPPNWRRVDAMLAKAKLFFPELKSEGGKRWMGFRPSIPDSLPVISPATRHSSIFYAFGHAHHGLTQSAVTGQMIADMIEGARPDINPAPFAASRF</sequence>
<dbReference type="Gene3D" id="3.30.9.10">
    <property type="entry name" value="D-Amino Acid Oxidase, subunit A, domain 2"/>
    <property type="match status" value="1"/>
</dbReference>
<dbReference type="InterPro" id="IPR006076">
    <property type="entry name" value="FAD-dep_OxRdtase"/>
</dbReference>
<keyword evidence="1 3" id="KW-0560">Oxidoreductase</keyword>
<dbReference type="EMBL" id="CXST01000005">
    <property type="protein sequence ID" value="CTQ47193.1"/>
    <property type="molecule type" value="Genomic_DNA"/>
</dbReference>
<organism evidence="3 4">
    <name type="scientific">Roseibium aggregatum</name>
    <dbReference type="NCBI Taxonomy" id="187304"/>
    <lineage>
        <taxon>Bacteria</taxon>
        <taxon>Pseudomonadati</taxon>
        <taxon>Pseudomonadota</taxon>
        <taxon>Alphaproteobacteria</taxon>
        <taxon>Hyphomicrobiales</taxon>
        <taxon>Stappiaceae</taxon>
        <taxon>Roseibium</taxon>
    </lineage>
</organism>
<keyword evidence="4" id="KW-1185">Reference proteome</keyword>
<name>A0A0M6YCG1_9HYPH</name>
<dbReference type="GO" id="GO:0016491">
    <property type="term" value="F:oxidoreductase activity"/>
    <property type="evidence" value="ECO:0007669"/>
    <property type="project" value="UniProtKB-KW"/>
</dbReference>
<dbReference type="Pfam" id="PF01266">
    <property type="entry name" value="DAO"/>
    <property type="match status" value="1"/>
</dbReference>
<proteinExistence type="predicted"/>
<reference evidence="4" key="1">
    <citation type="submission" date="2015-07" db="EMBL/GenBank/DDBJ databases">
        <authorList>
            <person name="Rodrigo-Torres Lidia"/>
            <person name="Arahal R.David."/>
        </authorList>
    </citation>
    <scope>NUCLEOTIDE SEQUENCE [LARGE SCALE GENOMIC DNA]</scope>
    <source>
        <strain evidence="4">CECT 4801</strain>
    </source>
</reference>
<dbReference type="STRING" id="187304.B0E33_16675"/>
<evidence type="ECO:0000313" key="3">
    <source>
        <dbReference type="EMBL" id="CTQ47193.1"/>
    </source>
</evidence>
<dbReference type="Gene3D" id="3.50.50.60">
    <property type="entry name" value="FAD/NAD(P)-binding domain"/>
    <property type="match status" value="2"/>
</dbReference>
<dbReference type="GO" id="GO:0005737">
    <property type="term" value="C:cytoplasm"/>
    <property type="evidence" value="ECO:0007669"/>
    <property type="project" value="TreeGrafter"/>
</dbReference>
<dbReference type="RefSeq" id="WP_023003389.1">
    <property type="nucleotide sequence ID" value="NZ_CXST01000005.1"/>
</dbReference>
<dbReference type="PANTHER" id="PTHR13847:SF289">
    <property type="entry name" value="GLYCINE OXIDASE"/>
    <property type="match status" value="1"/>
</dbReference>
<protein>
    <submittedName>
        <fullName evidence="3">D-amino acid dehydrogenase small subunit</fullName>
        <ecNumber evidence="3">1.4.99.1</ecNumber>
    </submittedName>
</protein>
<evidence type="ECO:0000259" key="2">
    <source>
        <dbReference type="Pfam" id="PF01266"/>
    </source>
</evidence>
<dbReference type="Proteomes" id="UP000048926">
    <property type="component" value="Unassembled WGS sequence"/>
</dbReference>
<dbReference type="SUPFAM" id="SSF54373">
    <property type="entry name" value="FAD-linked reductases, C-terminal domain"/>
    <property type="match status" value="1"/>
</dbReference>
<evidence type="ECO:0000256" key="1">
    <source>
        <dbReference type="ARBA" id="ARBA00023002"/>
    </source>
</evidence>
<accession>A0A0M6YCG1</accession>
<dbReference type="PANTHER" id="PTHR13847">
    <property type="entry name" value="SARCOSINE DEHYDROGENASE-RELATED"/>
    <property type="match status" value="1"/>
</dbReference>
<dbReference type="InterPro" id="IPR036188">
    <property type="entry name" value="FAD/NAD-bd_sf"/>
</dbReference>
<evidence type="ECO:0000313" key="4">
    <source>
        <dbReference type="Proteomes" id="UP000048926"/>
    </source>
</evidence>
<dbReference type="OrthoDB" id="9805337at2"/>
<dbReference type="EC" id="1.4.99.1" evidence="3"/>
<dbReference type="AlphaFoldDB" id="A0A0M6YCG1"/>
<dbReference type="SUPFAM" id="SSF51905">
    <property type="entry name" value="FAD/NAD(P)-binding domain"/>
    <property type="match status" value="1"/>
</dbReference>
<feature type="domain" description="FAD dependent oxidoreductase" evidence="2">
    <location>
        <begin position="6"/>
        <end position="395"/>
    </location>
</feature>